<keyword evidence="3" id="KW-1185">Reference proteome</keyword>
<feature type="compositionally biased region" description="Basic and acidic residues" evidence="1">
    <location>
        <begin position="1"/>
        <end position="11"/>
    </location>
</feature>
<protein>
    <submittedName>
        <fullName evidence="2">Uncharacterized protein</fullName>
    </submittedName>
</protein>
<dbReference type="Proteomes" id="UP001152300">
    <property type="component" value="Unassembled WGS sequence"/>
</dbReference>
<comment type="caution">
    <text evidence="2">The sequence shown here is derived from an EMBL/GenBank/DDBJ whole genome shotgun (WGS) entry which is preliminary data.</text>
</comment>
<dbReference type="AlphaFoldDB" id="A0A9X0DC21"/>
<sequence length="104" mass="11443">MTDCSPLEHTDQTNSSHSQSSSLNSLGSFKSEHWQTATIANPLFASKDMATSLDGRFCGTDSPGFPFLCDNFQFDQEIDALMFSDNTALSPCFTEIDLLYCVVL</sequence>
<evidence type="ECO:0000256" key="1">
    <source>
        <dbReference type="SAM" id="MobiDB-lite"/>
    </source>
</evidence>
<feature type="region of interest" description="Disordered" evidence="1">
    <location>
        <begin position="1"/>
        <end position="26"/>
    </location>
</feature>
<evidence type="ECO:0000313" key="3">
    <source>
        <dbReference type="Proteomes" id="UP001152300"/>
    </source>
</evidence>
<dbReference type="EMBL" id="JAPEIS010000018">
    <property type="protein sequence ID" value="KAJ8057871.1"/>
    <property type="molecule type" value="Genomic_DNA"/>
</dbReference>
<feature type="compositionally biased region" description="Low complexity" evidence="1">
    <location>
        <begin position="15"/>
        <end position="26"/>
    </location>
</feature>
<accession>A0A9X0DC21</accession>
<gene>
    <name evidence="2" type="ORF">OCU04_013055</name>
</gene>
<organism evidence="2 3">
    <name type="scientific">Sclerotinia nivalis</name>
    <dbReference type="NCBI Taxonomy" id="352851"/>
    <lineage>
        <taxon>Eukaryota</taxon>
        <taxon>Fungi</taxon>
        <taxon>Dikarya</taxon>
        <taxon>Ascomycota</taxon>
        <taxon>Pezizomycotina</taxon>
        <taxon>Leotiomycetes</taxon>
        <taxon>Helotiales</taxon>
        <taxon>Sclerotiniaceae</taxon>
        <taxon>Sclerotinia</taxon>
    </lineage>
</organism>
<proteinExistence type="predicted"/>
<reference evidence="2" key="1">
    <citation type="submission" date="2022-11" db="EMBL/GenBank/DDBJ databases">
        <title>Genome Resource of Sclerotinia nivalis Strain SnTB1, a Plant Pathogen Isolated from American Ginseng.</title>
        <authorList>
            <person name="Fan S."/>
        </authorList>
    </citation>
    <scope>NUCLEOTIDE SEQUENCE</scope>
    <source>
        <strain evidence="2">SnTB1</strain>
    </source>
</reference>
<name>A0A9X0DC21_9HELO</name>
<evidence type="ECO:0000313" key="2">
    <source>
        <dbReference type="EMBL" id="KAJ8057871.1"/>
    </source>
</evidence>